<gene>
    <name evidence="1" type="ORF">CLIB1444_01S05864</name>
</gene>
<dbReference type="EMBL" id="CALSDN010000001">
    <property type="protein sequence ID" value="CAH6718399.1"/>
    <property type="molecule type" value="Genomic_DNA"/>
</dbReference>
<reference evidence="1" key="1">
    <citation type="submission" date="2022-06" db="EMBL/GenBank/DDBJ databases">
        <authorList>
            <person name="Legras J.-L."/>
            <person name="Devillers H."/>
            <person name="Grondin C."/>
        </authorList>
    </citation>
    <scope>NUCLEOTIDE SEQUENCE</scope>
    <source>
        <strain evidence="1">CLIB 1444</strain>
    </source>
</reference>
<dbReference type="Proteomes" id="UP001152531">
    <property type="component" value="Unassembled WGS sequence"/>
</dbReference>
<proteinExistence type="predicted"/>
<accession>A0ACA9Y0F4</accession>
<evidence type="ECO:0000313" key="1">
    <source>
        <dbReference type="EMBL" id="CAH6718399.1"/>
    </source>
</evidence>
<comment type="caution">
    <text evidence="1">The sequence shown here is derived from an EMBL/GenBank/DDBJ whole genome shotgun (WGS) entry which is preliminary data.</text>
</comment>
<name>A0ACA9Y0F4_9ASCO</name>
<keyword evidence="2" id="KW-1185">Reference proteome</keyword>
<protein>
    <submittedName>
        <fullName evidence="1">Uncharacterized protein</fullName>
    </submittedName>
</protein>
<sequence length="426" mass="48460">MDLPEKFRYNFPEKADSDQGSGSSSDENFEDEKDKDYKESKDSDQESIKDDKHISIDSMLNRRRTYEDLPIRNSLSLLHDSNENSDDRLRFPINSIEHPLHQSETNSQDPNQQNQTYGNYKPDLNEFYDDIKPGRRFRRRYNQIVRHYSCSYPGCSKSYGSLNHLNTHIVTKKHGQRKSKSDFQSEDNHEYNSGNYWYGFASNNSNRYPYYMMVRNQPMGHPHPPPPPPPPPHHHQFQQGMTPPVFMQQPLPMPNQPIIMGQPHPHAPPPPGAIPITPSIPNQIPTQMPTQIPMGNQIPMQLQNQPAIYQVPSMQIPSIQQPGIPAAGLPPTMSIHAPIQGSQQSPGIPNQPSPIQTSQLAYPLPNQDYTVKREEPENRLNNFSLPNIRQINPDVHSNTTSAQSSLHTSPQNVTITLPPIKSDKAL</sequence>
<evidence type="ECO:0000313" key="2">
    <source>
        <dbReference type="Proteomes" id="UP001152531"/>
    </source>
</evidence>
<organism evidence="1 2">
    <name type="scientific">[Candida] jaroonii</name>
    <dbReference type="NCBI Taxonomy" id="467808"/>
    <lineage>
        <taxon>Eukaryota</taxon>
        <taxon>Fungi</taxon>
        <taxon>Dikarya</taxon>
        <taxon>Ascomycota</taxon>
        <taxon>Saccharomycotina</taxon>
        <taxon>Pichiomycetes</taxon>
        <taxon>Debaryomycetaceae</taxon>
        <taxon>Yamadazyma</taxon>
    </lineage>
</organism>